<feature type="compositionally biased region" description="Basic and acidic residues" evidence="1">
    <location>
        <begin position="401"/>
        <end position="413"/>
    </location>
</feature>
<feature type="transmembrane region" description="Helical" evidence="2">
    <location>
        <begin position="166"/>
        <end position="187"/>
    </location>
</feature>
<dbReference type="RefSeq" id="XP_007868380.1">
    <property type="nucleotide sequence ID" value="XM_007870189.1"/>
</dbReference>
<evidence type="ECO:0000256" key="1">
    <source>
        <dbReference type="SAM" id="MobiDB-lite"/>
    </source>
</evidence>
<dbReference type="HOGENOM" id="CLU_377287_0_0_1"/>
<feature type="compositionally biased region" description="Basic and acidic residues" evidence="1">
    <location>
        <begin position="264"/>
        <end position="279"/>
    </location>
</feature>
<feature type="compositionally biased region" description="Low complexity" evidence="1">
    <location>
        <begin position="565"/>
        <end position="581"/>
    </location>
</feature>
<feature type="region of interest" description="Disordered" evidence="1">
    <location>
        <begin position="201"/>
        <end position="294"/>
    </location>
</feature>
<protein>
    <recommendedName>
        <fullName evidence="6">Transmembrane protein</fullName>
    </recommendedName>
</protein>
<dbReference type="eggNOG" id="ENOG502SW6U">
    <property type="taxonomic scope" value="Eukaryota"/>
</dbReference>
<feature type="compositionally biased region" description="Basic residues" evidence="1">
    <location>
        <begin position="582"/>
        <end position="596"/>
    </location>
</feature>
<keyword evidence="3" id="KW-0732">Signal</keyword>
<keyword evidence="5" id="KW-1185">Reference proteome</keyword>
<organism evidence="4 5">
    <name type="scientific">Gloeophyllum trabeum (strain ATCC 11539 / FP-39264 / Madison 617)</name>
    <name type="common">Brown rot fungus</name>
    <dbReference type="NCBI Taxonomy" id="670483"/>
    <lineage>
        <taxon>Eukaryota</taxon>
        <taxon>Fungi</taxon>
        <taxon>Dikarya</taxon>
        <taxon>Basidiomycota</taxon>
        <taxon>Agaricomycotina</taxon>
        <taxon>Agaricomycetes</taxon>
        <taxon>Gloeophyllales</taxon>
        <taxon>Gloeophyllaceae</taxon>
        <taxon>Gloeophyllum</taxon>
    </lineage>
</organism>
<proteinExistence type="predicted"/>
<gene>
    <name evidence="4" type="ORF">GLOTRDRAFT_131359</name>
</gene>
<dbReference type="GeneID" id="19302291"/>
<evidence type="ECO:0000256" key="2">
    <source>
        <dbReference type="SAM" id="Phobius"/>
    </source>
</evidence>
<dbReference type="OMA" id="GMGIEQR"/>
<dbReference type="Proteomes" id="UP000030669">
    <property type="component" value="Unassembled WGS sequence"/>
</dbReference>
<sequence length="765" mass="83019">MPTRWRAAYVGCILLATAEGKTHSSNSTGSAVTLVASYARLNAVELHNVSHHSARQIDPSVPTSSSYDYWWPYPAGGATTSTVAPFPASTTPIAVSTTLPSGGITTVLPSSISSYQSVVLANSTLSSSAISTPSITSPSNITTITALPPSSTPASHPHKHIEVNPLYLLPVFALLGISMGSLFIWGISRCCCKRAKGEEDCVSGPRYMPAQGDEAQAEDAEAERERNEKAQWMSREQSRSQNSDSDGARTPFSWPSVTPTPRGYEYERGRPFDRDHDEELQGEAQQPVPSHVDDADPVVLPTQADTPYSLSLLSPEDTQEMQVNVSYDSMRQKSIRRSLLSRIIGGGSIHRTRSGKATVKEVKTGRGKVPNTPELEEGWSLVRSPEYGEVESPLRRARTELAKDPRHAGDKGQRSVSMRYAHKRADSDFTVDMMKTPSRMDRLTTGGNTSAIDESPSQERDPTVWVPGGGFRIVQEDPEGWEDVPLQATAETPAAKDGEKEGQGSWISLKNIALEVSKTLALAATPSRVSSSSSREERDHYSPIPVRTKRERMASPVSRTASLLSSPQTPRSRAASPSPSRRTPHRTPTRNGKRTLARVDSVLPPTPAVLMSPPLESKLFFSSPVCSPSSQGAMTSRAYTAHCNFSSPTHTPTRKLQTTKKAPLLPFPSTEGRSPYRGRLTKTPTKPAKVLSPTGHSTPALRRPTSPVERYKARHGALHKVEEILSRSWSERDVSGGIPQSPTMFGAIHSVGGGEQRGIEQMLLG</sequence>
<keyword evidence="2" id="KW-0812">Transmembrane</keyword>
<evidence type="ECO:0008006" key="6">
    <source>
        <dbReference type="Google" id="ProtNLM"/>
    </source>
</evidence>
<dbReference type="OrthoDB" id="3269515at2759"/>
<accession>S7PZI6</accession>
<keyword evidence="2" id="KW-1133">Transmembrane helix</keyword>
<dbReference type="AlphaFoldDB" id="S7PZI6"/>
<dbReference type="KEGG" id="gtr:GLOTRDRAFT_131359"/>
<feature type="region of interest" description="Disordered" evidence="1">
    <location>
        <begin position="663"/>
        <end position="708"/>
    </location>
</feature>
<feature type="signal peptide" evidence="3">
    <location>
        <begin position="1"/>
        <end position="20"/>
    </location>
</feature>
<evidence type="ECO:0000313" key="5">
    <source>
        <dbReference type="Proteomes" id="UP000030669"/>
    </source>
</evidence>
<evidence type="ECO:0000256" key="3">
    <source>
        <dbReference type="SAM" id="SignalP"/>
    </source>
</evidence>
<dbReference type="EMBL" id="KB469306">
    <property type="protein sequence ID" value="EPQ53076.1"/>
    <property type="molecule type" value="Genomic_DNA"/>
</dbReference>
<keyword evidence="2" id="KW-0472">Membrane</keyword>
<feature type="region of interest" description="Disordered" evidence="1">
    <location>
        <begin position="401"/>
        <end position="465"/>
    </location>
</feature>
<feature type="chain" id="PRO_5004555837" description="Transmembrane protein" evidence="3">
    <location>
        <begin position="21"/>
        <end position="765"/>
    </location>
</feature>
<feature type="region of interest" description="Disordered" evidence="1">
    <location>
        <begin position="351"/>
        <end position="374"/>
    </location>
</feature>
<reference evidence="4 5" key="1">
    <citation type="journal article" date="2012" name="Science">
        <title>The Paleozoic origin of enzymatic lignin decomposition reconstructed from 31 fungal genomes.</title>
        <authorList>
            <person name="Floudas D."/>
            <person name="Binder M."/>
            <person name="Riley R."/>
            <person name="Barry K."/>
            <person name="Blanchette R.A."/>
            <person name="Henrissat B."/>
            <person name="Martinez A.T."/>
            <person name="Otillar R."/>
            <person name="Spatafora J.W."/>
            <person name="Yadav J.S."/>
            <person name="Aerts A."/>
            <person name="Benoit I."/>
            <person name="Boyd A."/>
            <person name="Carlson A."/>
            <person name="Copeland A."/>
            <person name="Coutinho P.M."/>
            <person name="de Vries R.P."/>
            <person name="Ferreira P."/>
            <person name="Findley K."/>
            <person name="Foster B."/>
            <person name="Gaskell J."/>
            <person name="Glotzer D."/>
            <person name="Gorecki P."/>
            <person name="Heitman J."/>
            <person name="Hesse C."/>
            <person name="Hori C."/>
            <person name="Igarashi K."/>
            <person name="Jurgens J.A."/>
            <person name="Kallen N."/>
            <person name="Kersten P."/>
            <person name="Kohler A."/>
            <person name="Kuees U."/>
            <person name="Kumar T.K.A."/>
            <person name="Kuo A."/>
            <person name="LaButti K."/>
            <person name="Larrondo L.F."/>
            <person name="Lindquist E."/>
            <person name="Ling A."/>
            <person name="Lombard V."/>
            <person name="Lucas S."/>
            <person name="Lundell T."/>
            <person name="Martin R."/>
            <person name="McLaughlin D.J."/>
            <person name="Morgenstern I."/>
            <person name="Morin E."/>
            <person name="Murat C."/>
            <person name="Nagy L.G."/>
            <person name="Nolan M."/>
            <person name="Ohm R.A."/>
            <person name="Patyshakuliyeva A."/>
            <person name="Rokas A."/>
            <person name="Ruiz-Duenas F.J."/>
            <person name="Sabat G."/>
            <person name="Salamov A."/>
            <person name="Samejima M."/>
            <person name="Schmutz J."/>
            <person name="Slot J.C."/>
            <person name="St John F."/>
            <person name="Stenlid J."/>
            <person name="Sun H."/>
            <person name="Sun S."/>
            <person name="Syed K."/>
            <person name="Tsang A."/>
            <person name="Wiebenga A."/>
            <person name="Young D."/>
            <person name="Pisabarro A."/>
            <person name="Eastwood D.C."/>
            <person name="Martin F."/>
            <person name="Cullen D."/>
            <person name="Grigoriev I.V."/>
            <person name="Hibbett D.S."/>
        </authorList>
    </citation>
    <scope>NUCLEOTIDE SEQUENCE [LARGE SCALE GENOMIC DNA]</scope>
    <source>
        <strain evidence="4 5">ATCC 11539</strain>
    </source>
</reference>
<name>S7PZI6_GLOTA</name>
<feature type="region of interest" description="Disordered" evidence="1">
    <location>
        <begin position="523"/>
        <end position="598"/>
    </location>
</feature>
<evidence type="ECO:0000313" key="4">
    <source>
        <dbReference type="EMBL" id="EPQ53076.1"/>
    </source>
</evidence>